<gene>
    <name evidence="7" type="ORF">DdX_02139</name>
</gene>
<comment type="subcellular location">
    <subcellularLocation>
        <location evidence="1 6">Membrane</location>
        <topology evidence="1 6">Multi-pass membrane protein</topology>
    </subcellularLocation>
</comment>
<evidence type="ECO:0000256" key="6">
    <source>
        <dbReference type="RuleBase" id="RU361218"/>
    </source>
</evidence>
<protein>
    <recommendedName>
        <fullName evidence="6">Tetraspanin</fullName>
    </recommendedName>
</protein>
<dbReference type="InterPro" id="IPR008952">
    <property type="entry name" value="Tetraspanin_EC2_sf"/>
</dbReference>
<evidence type="ECO:0000313" key="7">
    <source>
        <dbReference type="EMBL" id="KAI1725480.1"/>
    </source>
</evidence>
<dbReference type="AlphaFoldDB" id="A0AAD4NC63"/>
<keyword evidence="3 6" id="KW-0812">Transmembrane</keyword>
<dbReference type="PANTHER" id="PTHR19282:SF477">
    <property type="entry name" value="TETRASPANIN"/>
    <property type="match status" value="1"/>
</dbReference>
<dbReference type="Pfam" id="PF00335">
    <property type="entry name" value="Tetraspanin"/>
    <property type="match status" value="1"/>
</dbReference>
<comment type="similarity">
    <text evidence="2 6">Belongs to the tetraspanin (TM4SF) family.</text>
</comment>
<dbReference type="PANTHER" id="PTHR19282">
    <property type="entry name" value="TETRASPANIN"/>
    <property type="match status" value="1"/>
</dbReference>
<evidence type="ECO:0000256" key="5">
    <source>
        <dbReference type="ARBA" id="ARBA00023136"/>
    </source>
</evidence>
<feature type="transmembrane region" description="Helical" evidence="6">
    <location>
        <begin position="89"/>
        <end position="113"/>
    </location>
</feature>
<dbReference type="Proteomes" id="UP001201812">
    <property type="component" value="Unassembled WGS sequence"/>
</dbReference>
<evidence type="ECO:0000256" key="3">
    <source>
        <dbReference type="ARBA" id="ARBA00022692"/>
    </source>
</evidence>
<organism evidence="7 8">
    <name type="scientific">Ditylenchus destructor</name>
    <dbReference type="NCBI Taxonomy" id="166010"/>
    <lineage>
        <taxon>Eukaryota</taxon>
        <taxon>Metazoa</taxon>
        <taxon>Ecdysozoa</taxon>
        <taxon>Nematoda</taxon>
        <taxon>Chromadorea</taxon>
        <taxon>Rhabditida</taxon>
        <taxon>Tylenchina</taxon>
        <taxon>Tylenchomorpha</taxon>
        <taxon>Sphaerularioidea</taxon>
        <taxon>Anguinidae</taxon>
        <taxon>Anguininae</taxon>
        <taxon>Ditylenchus</taxon>
    </lineage>
</organism>
<keyword evidence="5 6" id="KW-0472">Membrane</keyword>
<dbReference type="PIRSF" id="PIRSF002419">
    <property type="entry name" value="Tetraspanin"/>
    <property type="match status" value="1"/>
</dbReference>
<evidence type="ECO:0000256" key="1">
    <source>
        <dbReference type="ARBA" id="ARBA00004141"/>
    </source>
</evidence>
<evidence type="ECO:0000256" key="2">
    <source>
        <dbReference type="ARBA" id="ARBA00006840"/>
    </source>
</evidence>
<reference evidence="7" key="1">
    <citation type="submission" date="2022-01" db="EMBL/GenBank/DDBJ databases">
        <title>Genome Sequence Resource for Two Populations of Ditylenchus destructor, the Migratory Endoparasitic Phytonematode.</title>
        <authorList>
            <person name="Zhang H."/>
            <person name="Lin R."/>
            <person name="Xie B."/>
        </authorList>
    </citation>
    <scope>NUCLEOTIDE SEQUENCE</scope>
    <source>
        <strain evidence="7">BazhouSP</strain>
    </source>
</reference>
<name>A0AAD4NC63_9BILA</name>
<dbReference type="InterPro" id="IPR000301">
    <property type="entry name" value="Tetraspanin_animals"/>
</dbReference>
<feature type="transmembrane region" description="Helical" evidence="6">
    <location>
        <begin position="227"/>
        <end position="253"/>
    </location>
</feature>
<dbReference type="Gene3D" id="1.10.1450.10">
    <property type="entry name" value="Tetraspanin"/>
    <property type="match status" value="1"/>
</dbReference>
<dbReference type="InterPro" id="IPR018499">
    <property type="entry name" value="Tetraspanin/Peripherin"/>
</dbReference>
<evidence type="ECO:0000313" key="8">
    <source>
        <dbReference type="Proteomes" id="UP001201812"/>
    </source>
</evidence>
<evidence type="ECO:0000256" key="4">
    <source>
        <dbReference type="ARBA" id="ARBA00022989"/>
    </source>
</evidence>
<keyword evidence="8" id="KW-1185">Reference proteome</keyword>
<dbReference type="GO" id="GO:0005886">
    <property type="term" value="C:plasma membrane"/>
    <property type="evidence" value="ECO:0007669"/>
    <property type="project" value="TreeGrafter"/>
</dbReference>
<feature type="transmembrane region" description="Helical" evidence="6">
    <location>
        <begin position="20"/>
        <end position="42"/>
    </location>
</feature>
<dbReference type="EMBL" id="JAKKPZ010000002">
    <property type="protein sequence ID" value="KAI1725480.1"/>
    <property type="molecule type" value="Genomic_DNA"/>
</dbReference>
<sequence>MKHWIFDLKNHQHQTPCIFYGANVVFWVLGWGSLAVGIWLYTDNSFIALAPSSYSALSSAGLCISVGAMVLIISFVGCIALWIHSKCLLVSYFCFVCLLFMVQCTTGIMGFFYRDGVRHRVKYSLHSTINHTYAVSLDYGNDKNPMRITWDHMQSQFQCCGVDSYKDWYFSVQWPKNRFVPDSCCDTSLFKSEKNSMTNCGKSESNKHLFYQTGCHELFTDYILQHLYLVALLSLLFGFIELLLIITTARLLLHIHKKLTRRRAHEPGYKYTRNGETTEDGQCTLITSNGIDEK</sequence>
<keyword evidence="4 6" id="KW-1133">Transmembrane helix</keyword>
<dbReference type="PRINTS" id="PR00259">
    <property type="entry name" value="TMFOUR"/>
</dbReference>
<feature type="transmembrane region" description="Helical" evidence="6">
    <location>
        <begin position="54"/>
        <end position="82"/>
    </location>
</feature>
<dbReference type="SUPFAM" id="SSF48652">
    <property type="entry name" value="Tetraspanin"/>
    <property type="match status" value="1"/>
</dbReference>
<accession>A0AAD4NC63</accession>
<proteinExistence type="inferred from homology"/>
<comment type="caution">
    <text evidence="7">The sequence shown here is derived from an EMBL/GenBank/DDBJ whole genome shotgun (WGS) entry which is preliminary data.</text>
</comment>